<proteinExistence type="predicted"/>
<evidence type="ECO:0000313" key="1">
    <source>
        <dbReference type="EMBL" id="MDQ0514321.1"/>
    </source>
</evidence>
<evidence type="ECO:0000313" key="2">
    <source>
        <dbReference type="Proteomes" id="UP001240643"/>
    </source>
</evidence>
<name>A0ABU0M050_9BACT</name>
<dbReference type="Proteomes" id="UP001240643">
    <property type="component" value="Unassembled WGS sequence"/>
</dbReference>
<organism evidence="1 2">
    <name type="scientific">Mycoplasmoides fastidiosum</name>
    <dbReference type="NCBI Taxonomy" id="92758"/>
    <lineage>
        <taxon>Bacteria</taxon>
        <taxon>Bacillati</taxon>
        <taxon>Mycoplasmatota</taxon>
        <taxon>Mycoplasmoidales</taxon>
        <taxon>Mycoplasmoidaceae</taxon>
        <taxon>Mycoplasmoides</taxon>
    </lineage>
</organism>
<gene>
    <name evidence="1" type="ORF">J2Z62_000759</name>
</gene>
<reference evidence="1" key="1">
    <citation type="submission" date="2023-07" db="EMBL/GenBank/DDBJ databases">
        <title>Genomic Encyclopedia of Type Strains, Phase IV (KMG-IV): sequencing the most valuable type-strain genomes for metagenomic binning, comparative biology and taxonomic classification.</title>
        <authorList>
            <person name="Goeker M."/>
        </authorList>
    </citation>
    <scope>NUCLEOTIDE SEQUENCE [LARGE SCALE GENOMIC DNA]</scope>
    <source>
        <strain evidence="1">DSM 21204</strain>
    </source>
</reference>
<accession>A0ABU0M050</accession>
<dbReference type="EMBL" id="JAUSWO010000001">
    <property type="protein sequence ID" value="MDQ0514321.1"/>
    <property type="molecule type" value="Genomic_DNA"/>
</dbReference>
<comment type="caution">
    <text evidence="1">The sequence shown here is derived from an EMBL/GenBank/DDBJ whole genome shotgun (WGS) entry which is preliminary data.</text>
</comment>
<sequence>MNTNLKMTQSDLLAIMKEYGLLLSFFTNFFVKEKKLFQIQQPAIKLADRNEYENILKEIYFSNLTTGQQMQMIHDYNHYLHTFFIRLFNEFPFGVFSFIKKINKDADLSNDLLINQWFLTKIKRDEFRHDLDDLLRFMNDFWELFMIFVQNDYTIKNSLWTKFYQTYLEHFKFRKEDAIHYQYFHDEVRKMETEKKLFLVYDVGKLNQTFYNPNHLATPSNFYTVFLKETKHQYVPLMYGYWSEDQQNHEHQFLSLGFNFEAFLMIYSQLKKIEELNFLHVQ</sequence>
<protein>
    <submittedName>
        <fullName evidence="1">Uncharacterized protein</fullName>
    </submittedName>
</protein>
<keyword evidence="2" id="KW-1185">Reference proteome</keyword>
<dbReference type="RefSeq" id="WP_256547801.1">
    <property type="nucleotide sequence ID" value="NZ_CP101809.1"/>
</dbReference>